<dbReference type="Proteomes" id="UP001529510">
    <property type="component" value="Unassembled WGS sequence"/>
</dbReference>
<keyword evidence="1" id="KW-0472">Membrane</keyword>
<proteinExistence type="predicted"/>
<sequence>IIMETNRCVFHVFLCIFTHSLILTHWYMSSACHTGSHDECDKVPFVPGYNLAGEGFDVAMMRRKGAFLINVKSHMDNGTCTVCKNRYQGGEMQKLPSVVRDWRSHSRCGNQLSSALHHSVDSLMKSSTSLINKWEMGLSLEDVGKAILGGSHSDIAQFAQSQNAMDKSKFVLHEFSCTYY</sequence>
<feature type="non-terminal residue" evidence="2">
    <location>
        <position position="180"/>
    </location>
</feature>
<protein>
    <submittedName>
        <fullName evidence="2">Uncharacterized protein</fullName>
    </submittedName>
</protein>
<keyword evidence="1" id="KW-0812">Transmembrane</keyword>
<dbReference type="InterPro" id="IPR052784">
    <property type="entry name" value="Perforin-1_pore-forming"/>
</dbReference>
<organism evidence="2 3">
    <name type="scientific">Cirrhinus mrigala</name>
    <name type="common">Mrigala</name>
    <dbReference type="NCBI Taxonomy" id="683832"/>
    <lineage>
        <taxon>Eukaryota</taxon>
        <taxon>Metazoa</taxon>
        <taxon>Chordata</taxon>
        <taxon>Craniata</taxon>
        <taxon>Vertebrata</taxon>
        <taxon>Euteleostomi</taxon>
        <taxon>Actinopterygii</taxon>
        <taxon>Neopterygii</taxon>
        <taxon>Teleostei</taxon>
        <taxon>Ostariophysi</taxon>
        <taxon>Cypriniformes</taxon>
        <taxon>Cyprinidae</taxon>
        <taxon>Labeoninae</taxon>
        <taxon>Labeonini</taxon>
        <taxon>Cirrhinus</taxon>
    </lineage>
</organism>
<feature type="non-terminal residue" evidence="2">
    <location>
        <position position="1"/>
    </location>
</feature>
<evidence type="ECO:0000313" key="3">
    <source>
        <dbReference type="Proteomes" id="UP001529510"/>
    </source>
</evidence>
<comment type="caution">
    <text evidence="2">The sequence shown here is derived from an EMBL/GenBank/DDBJ whole genome shotgun (WGS) entry which is preliminary data.</text>
</comment>
<feature type="transmembrane region" description="Helical" evidence="1">
    <location>
        <begin position="9"/>
        <end position="28"/>
    </location>
</feature>
<name>A0ABD0QM24_CIRMR</name>
<evidence type="ECO:0000256" key="1">
    <source>
        <dbReference type="SAM" id="Phobius"/>
    </source>
</evidence>
<dbReference type="PANTHER" id="PTHR46096:SF1">
    <property type="entry name" value="PERFORIN 1.5"/>
    <property type="match status" value="1"/>
</dbReference>
<gene>
    <name evidence="2" type="ORF">M9458_018552</name>
</gene>
<reference evidence="2 3" key="1">
    <citation type="submission" date="2024-05" db="EMBL/GenBank/DDBJ databases">
        <title>Genome sequencing and assembly of Indian major carp, Cirrhinus mrigala (Hamilton, 1822).</title>
        <authorList>
            <person name="Mohindra V."/>
            <person name="Chowdhury L.M."/>
            <person name="Lal K."/>
            <person name="Jena J.K."/>
        </authorList>
    </citation>
    <scope>NUCLEOTIDE SEQUENCE [LARGE SCALE GENOMIC DNA]</scope>
    <source>
        <strain evidence="2">CM1030</strain>
        <tissue evidence="2">Blood</tissue>
    </source>
</reference>
<dbReference type="PANTHER" id="PTHR46096">
    <property type="entry name" value="PERFORIN-1"/>
    <property type="match status" value="1"/>
</dbReference>
<accession>A0ABD0QM24</accession>
<evidence type="ECO:0000313" key="2">
    <source>
        <dbReference type="EMBL" id="KAL0186882.1"/>
    </source>
</evidence>
<keyword evidence="3" id="KW-1185">Reference proteome</keyword>
<keyword evidence="1" id="KW-1133">Transmembrane helix</keyword>
<dbReference type="EMBL" id="JAMKFB020000008">
    <property type="protein sequence ID" value="KAL0186882.1"/>
    <property type="molecule type" value="Genomic_DNA"/>
</dbReference>
<dbReference type="AlphaFoldDB" id="A0ABD0QM24"/>